<evidence type="ECO:0000256" key="2">
    <source>
        <dbReference type="PROSITE-ProRule" id="PRU00335"/>
    </source>
</evidence>
<dbReference type="GO" id="GO:0003677">
    <property type="term" value="F:DNA binding"/>
    <property type="evidence" value="ECO:0007669"/>
    <property type="project" value="UniProtKB-UniRule"/>
</dbReference>
<evidence type="ECO:0000256" key="1">
    <source>
        <dbReference type="ARBA" id="ARBA00023125"/>
    </source>
</evidence>
<dbReference type="EMBL" id="SDPW01000001">
    <property type="protein sequence ID" value="RXZ53431.1"/>
    <property type="molecule type" value="Genomic_DNA"/>
</dbReference>
<name>A0A4Q2K0M0_9ACTN</name>
<evidence type="ECO:0000259" key="4">
    <source>
        <dbReference type="PROSITE" id="PS50977"/>
    </source>
</evidence>
<sequence>MKLNQARQSANLAFRRVIDDSPDSSHNPLRKRPAHAAGAADLWKENGMAAKQPVVPARVIGTRMAAAGKGNDTDSTSEPVRKKDMRWQRTERHIMQVFGNQLDQRPLNKISVTQLASEAEINKATFYLHYADIYELAIAYARASADEVVDGIEHPGAFFSDPELFAREFVAALDGEERFKKGRAFVDNGLSSVFADRLAARIYEVLRGQESPESPEQSQMFLVFLVHGLMGLLPRYLEEGADQVAQMAALVIEAMRVEIVQCSFDDILDSANARSGEIHT</sequence>
<dbReference type="Gene3D" id="1.10.357.10">
    <property type="entry name" value="Tetracycline Repressor, domain 2"/>
    <property type="match status" value="1"/>
</dbReference>
<feature type="region of interest" description="Disordered" evidence="3">
    <location>
        <begin position="66"/>
        <end position="85"/>
    </location>
</feature>
<keyword evidence="6" id="KW-1185">Reference proteome</keyword>
<evidence type="ECO:0000313" key="6">
    <source>
        <dbReference type="Proteomes" id="UP000293345"/>
    </source>
</evidence>
<dbReference type="RefSeq" id="WP_129423135.1">
    <property type="nucleotide sequence ID" value="NZ_SDPW01000001.1"/>
</dbReference>
<reference evidence="5 6" key="1">
    <citation type="submission" date="2019-01" db="EMBL/GenBank/DDBJ databases">
        <title>Senegalimassilia sp. nov. KGMB04484 isolated human feces.</title>
        <authorList>
            <person name="Han K.-I."/>
            <person name="Kim J.-S."/>
            <person name="Lee K.C."/>
            <person name="Suh M.K."/>
            <person name="Eom M.K."/>
            <person name="Lee J.H."/>
            <person name="Park S.-H."/>
            <person name="Kang S.W."/>
            <person name="Park J.-E."/>
            <person name="Oh B.S."/>
            <person name="Yu S.Y."/>
            <person name="Choi S.-H."/>
            <person name="Lee D.H."/>
            <person name="Yoon H."/>
            <person name="Kim B.-Y."/>
            <person name="Lee J.H."/>
            <person name="Lee J.-S."/>
        </authorList>
    </citation>
    <scope>NUCLEOTIDE SEQUENCE [LARGE SCALE GENOMIC DNA]</scope>
    <source>
        <strain evidence="5 6">KGMB04484</strain>
    </source>
</reference>
<feature type="DNA-binding region" description="H-T-H motif" evidence="2">
    <location>
        <begin position="111"/>
        <end position="130"/>
    </location>
</feature>
<dbReference type="AlphaFoldDB" id="A0A4Q2K0M0"/>
<comment type="caution">
    <text evidence="5">The sequence shown here is derived from an EMBL/GenBank/DDBJ whole genome shotgun (WGS) entry which is preliminary data.</text>
</comment>
<proteinExistence type="predicted"/>
<dbReference type="InterPro" id="IPR001647">
    <property type="entry name" value="HTH_TetR"/>
</dbReference>
<accession>A0A4Q2K0M0</accession>
<evidence type="ECO:0000313" key="5">
    <source>
        <dbReference type="EMBL" id="RXZ53431.1"/>
    </source>
</evidence>
<dbReference type="Proteomes" id="UP000293345">
    <property type="component" value="Unassembled WGS sequence"/>
</dbReference>
<protein>
    <recommendedName>
        <fullName evidence="4">HTH tetR-type domain-containing protein</fullName>
    </recommendedName>
</protein>
<keyword evidence="1 2" id="KW-0238">DNA-binding</keyword>
<dbReference type="InterPro" id="IPR009057">
    <property type="entry name" value="Homeodomain-like_sf"/>
</dbReference>
<dbReference type="SUPFAM" id="SSF46689">
    <property type="entry name" value="Homeodomain-like"/>
    <property type="match status" value="1"/>
</dbReference>
<feature type="domain" description="HTH tetR-type" evidence="4">
    <location>
        <begin position="88"/>
        <end position="148"/>
    </location>
</feature>
<organism evidence="5 6">
    <name type="scientific">Senegalimassilia faecalis</name>
    <dbReference type="NCBI Taxonomy" id="2509433"/>
    <lineage>
        <taxon>Bacteria</taxon>
        <taxon>Bacillati</taxon>
        <taxon>Actinomycetota</taxon>
        <taxon>Coriobacteriia</taxon>
        <taxon>Coriobacteriales</taxon>
        <taxon>Coriobacteriaceae</taxon>
        <taxon>Senegalimassilia</taxon>
    </lineage>
</organism>
<dbReference type="OrthoDB" id="3193022at2"/>
<feature type="region of interest" description="Disordered" evidence="3">
    <location>
        <begin position="17"/>
        <end position="36"/>
    </location>
</feature>
<gene>
    <name evidence="5" type="ORF">ET524_02200</name>
</gene>
<evidence type="ECO:0000256" key="3">
    <source>
        <dbReference type="SAM" id="MobiDB-lite"/>
    </source>
</evidence>
<dbReference type="PROSITE" id="PS50977">
    <property type="entry name" value="HTH_TETR_2"/>
    <property type="match status" value="1"/>
</dbReference>